<evidence type="ECO:0000256" key="1">
    <source>
        <dbReference type="SAM" id="MobiDB-lite"/>
    </source>
</evidence>
<dbReference type="PANTHER" id="PTHR10827">
    <property type="entry name" value="RETICULOCALBIN"/>
    <property type="match status" value="1"/>
</dbReference>
<dbReference type="KEGG" id="sphj:BSL82_12270"/>
<dbReference type="InterPro" id="IPR011992">
    <property type="entry name" value="EF-hand-dom_pair"/>
</dbReference>
<dbReference type="GO" id="GO:0005509">
    <property type="term" value="F:calcium ion binding"/>
    <property type="evidence" value="ECO:0007669"/>
    <property type="project" value="InterPro"/>
</dbReference>
<dbReference type="SMART" id="SM00054">
    <property type="entry name" value="EFh"/>
    <property type="match status" value="3"/>
</dbReference>
<dbReference type="Pfam" id="PF13499">
    <property type="entry name" value="EF-hand_7"/>
    <property type="match status" value="1"/>
</dbReference>
<gene>
    <name evidence="4" type="ORF">BSL82_12270</name>
</gene>
<feature type="domain" description="EF-hand" evidence="3">
    <location>
        <begin position="136"/>
        <end position="164"/>
    </location>
</feature>
<dbReference type="EMBL" id="CP018221">
    <property type="protein sequence ID" value="API59989.1"/>
    <property type="molecule type" value="Genomic_DNA"/>
</dbReference>
<reference evidence="5" key="1">
    <citation type="submission" date="2016-11" db="EMBL/GenBank/DDBJ databases">
        <title>Complete Genome Sequence of alachlor-degrading Sphingomonas sp. strain JJ-A5.</title>
        <authorList>
            <person name="Lee H."/>
            <person name="Ka J.-O."/>
        </authorList>
    </citation>
    <scope>NUCLEOTIDE SEQUENCE [LARGE SCALE GENOMIC DNA]</scope>
    <source>
        <strain evidence="5">JJ-A5</strain>
    </source>
</reference>
<organism evidence="4 5">
    <name type="scientific">Tardibacter chloracetimidivorans</name>
    <dbReference type="NCBI Taxonomy" id="1921510"/>
    <lineage>
        <taxon>Bacteria</taxon>
        <taxon>Pseudomonadati</taxon>
        <taxon>Pseudomonadota</taxon>
        <taxon>Alphaproteobacteria</taxon>
        <taxon>Sphingomonadales</taxon>
        <taxon>Sphingomonadaceae</taxon>
        <taxon>Tardibacter</taxon>
    </lineage>
</organism>
<proteinExistence type="predicted"/>
<feature type="domain" description="EF-hand" evidence="3">
    <location>
        <begin position="76"/>
        <end position="111"/>
    </location>
</feature>
<dbReference type="AlphaFoldDB" id="A0A1L3ZWK7"/>
<dbReference type="SUPFAM" id="SSF47473">
    <property type="entry name" value="EF-hand"/>
    <property type="match status" value="1"/>
</dbReference>
<feature type="domain" description="EF-hand" evidence="3">
    <location>
        <begin position="37"/>
        <end position="72"/>
    </location>
</feature>
<feature type="region of interest" description="Disordered" evidence="1">
    <location>
        <begin position="162"/>
        <end position="188"/>
    </location>
</feature>
<dbReference type="InterPro" id="IPR018247">
    <property type="entry name" value="EF_Hand_1_Ca_BS"/>
</dbReference>
<evidence type="ECO:0000256" key="2">
    <source>
        <dbReference type="SAM" id="SignalP"/>
    </source>
</evidence>
<dbReference type="Gene3D" id="1.10.238.10">
    <property type="entry name" value="EF-hand"/>
    <property type="match status" value="3"/>
</dbReference>
<dbReference type="RefSeq" id="WP_072597777.1">
    <property type="nucleotide sequence ID" value="NZ_CP018221.1"/>
</dbReference>
<dbReference type="Pfam" id="PF13202">
    <property type="entry name" value="EF-hand_5"/>
    <property type="match status" value="2"/>
</dbReference>
<keyword evidence="2" id="KW-0732">Signal</keyword>
<keyword evidence="5" id="KW-1185">Reference proteome</keyword>
<feature type="compositionally biased region" description="Basic and acidic residues" evidence="1">
    <location>
        <begin position="175"/>
        <end position="188"/>
    </location>
</feature>
<feature type="chain" id="PRO_5012476328" description="EF-hand domain-containing protein" evidence="2">
    <location>
        <begin position="23"/>
        <end position="188"/>
    </location>
</feature>
<feature type="signal peptide" evidence="2">
    <location>
        <begin position="1"/>
        <end position="22"/>
    </location>
</feature>
<dbReference type="PROSITE" id="PS00018">
    <property type="entry name" value="EF_HAND_1"/>
    <property type="match status" value="2"/>
</dbReference>
<accession>A0A1L3ZWK7</accession>
<dbReference type="PANTHER" id="PTHR10827:SF85">
    <property type="entry name" value="CALCIUM-BINDING PROTEIN"/>
    <property type="match status" value="1"/>
</dbReference>
<dbReference type="Proteomes" id="UP000182063">
    <property type="component" value="Chromosome"/>
</dbReference>
<protein>
    <recommendedName>
        <fullName evidence="3">EF-hand domain-containing protein</fullName>
    </recommendedName>
</protein>
<dbReference type="STRING" id="1921510.BSL82_12270"/>
<dbReference type="InterPro" id="IPR002048">
    <property type="entry name" value="EF_hand_dom"/>
</dbReference>
<name>A0A1L3ZWK7_9SPHN</name>
<evidence type="ECO:0000313" key="5">
    <source>
        <dbReference type="Proteomes" id="UP000182063"/>
    </source>
</evidence>
<evidence type="ECO:0000259" key="3">
    <source>
        <dbReference type="PROSITE" id="PS50222"/>
    </source>
</evidence>
<evidence type="ECO:0000313" key="4">
    <source>
        <dbReference type="EMBL" id="API59989.1"/>
    </source>
</evidence>
<dbReference type="PROSITE" id="PS50222">
    <property type="entry name" value="EF_HAND_2"/>
    <property type="match status" value="3"/>
</dbReference>
<dbReference type="OrthoDB" id="113323at2"/>
<sequence>MKKILLLAAAAGVLAVPGMAIAEHHGHGKDQPMTRAQLQQKLDEKFAKIDTNKDGAITKAESDAHREAMKKEWAAKRAERHNERFTAMDTDKDGQISKAEFDAAHAARAEKWGDGKRGDRKIMRGHHMGHGEMRGDMFAKLDANSDGKVTKAEFTAKPLEMFGKADANKDGTVTPEERKAAWDKMRSE</sequence>